<protein>
    <recommendedName>
        <fullName evidence="1">NIDO domain-containing protein</fullName>
    </recommendedName>
</protein>
<organism evidence="2 3">
    <name type="scientific">Ridgeia piscesae</name>
    <name type="common">Tubeworm</name>
    <dbReference type="NCBI Taxonomy" id="27915"/>
    <lineage>
        <taxon>Eukaryota</taxon>
        <taxon>Metazoa</taxon>
        <taxon>Spiralia</taxon>
        <taxon>Lophotrochozoa</taxon>
        <taxon>Annelida</taxon>
        <taxon>Polychaeta</taxon>
        <taxon>Sedentaria</taxon>
        <taxon>Canalipalpata</taxon>
        <taxon>Sabellida</taxon>
        <taxon>Siboglinidae</taxon>
        <taxon>Ridgeia</taxon>
    </lineage>
</organism>
<name>A0AAD9L0Q7_RIDPI</name>
<dbReference type="AlphaFoldDB" id="A0AAD9L0Q7"/>
<evidence type="ECO:0000259" key="1">
    <source>
        <dbReference type="Pfam" id="PF06119"/>
    </source>
</evidence>
<evidence type="ECO:0000313" key="2">
    <source>
        <dbReference type="EMBL" id="KAK2181218.1"/>
    </source>
</evidence>
<dbReference type="EMBL" id="JAODUO010000406">
    <property type="protein sequence ID" value="KAK2181218.1"/>
    <property type="molecule type" value="Genomic_DNA"/>
</dbReference>
<reference evidence="2" key="1">
    <citation type="journal article" date="2023" name="Mol. Biol. Evol.">
        <title>Third-Generation Sequencing Reveals the Adaptive Role of the Epigenome in Three Deep-Sea Polychaetes.</title>
        <authorList>
            <person name="Perez M."/>
            <person name="Aroh O."/>
            <person name="Sun Y."/>
            <person name="Lan Y."/>
            <person name="Juniper S.K."/>
            <person name="Young C.R."/>
            <person name="Angers B."/>
            <person name="Qian P.Y."/>
        </authorList>
    </citation>
    <scope>NUCLEOTIDE SEQUENCE</scope>
    <source>
        <strain evidence="2">R07B-5</strain>
    </source>
</reference>
<dbReference type="Proteomes" id="UP001209878">
    <property type="component" value="Unassembled WGS sequence"/>
</dbReference>
<evidence type="ECO:0000313" key="3">
    <source>
        <dbReference type="Proteomes" id="UP001209878"/>
    </source>
</evidence>
<proteinExistence type="predicted"/>
<dbReference type="GO" id="GO:0007160">
    <property type="term" value="P:cell-matrix adhesion"/>
    <property type="evidence" value="ECO:0007669"/>
    <property type="project" value="InterPro"/>
</dbReference>
<dbReference type="Pfam" id="PF06119">
    <property type="entry name" value="NIDO"/>
    <property type="match status" value="1"/>
</dbReference>
<feature type="domain" description="NIDO" evidence="1">
    <location>
        <begin position="67"/>
        <end position="182"/>
    </location>
</feature>
<sequence length="193" mass="21608">MLLVKRDTGSYDNTQVIRHRLYQYGTAQDDVKLRDRAGLSCDQANKLCSSDFIKTPPLQMFDSNFETIKITTNGYVTMGASYESRTPTTFTDMLSASKKSAVVKTGFAIFAPMWTDCDATKGDVFYHIYDGATKDLSNDNKARARHGLVMAAEDVRKFGGISDVNPSFVMVITWANMIPRASYKPANDKVMFY</sequence>
<comment type="caution">
    <text evidence="2">The sequence shown here is derived from an EMBL/GenBank/DDBJ whole genome shotgun (WGS) entry which is preliminary data.</text>
</comment>
<keyword evidence="3" id="KW-1185">Reference proteome</keyword>
<dbReference type="InterPro" id="IPR003886">
    <property type="entry name" value="NIDO_dom"/>
</dbReference>
<gene>
    <name evidence="2" type="ORF">NP493_406g02003</name>
</gene>
<accession>A0AAD9L0Q7</accession>